<protein>
    <submittedName>
        <fullName evidence="1">Uncharacterized protein</fullName>
    </submittedName>
</protein>
<dbReference type="AlphaFoldDB" id="A0A8S1TR98"/>
<accession>A0A8S1TR98</accession>
<comment type="caution">
    <text evidence="1">The sequence shown here is derived from an EMBL/GenBank/DDBJ whole genome shotgun (WGS) entry which is preliminary data.</text>
</comment>
<evidence type="ECO:0000313" key="1">
    <source>
        <dbReference type="EMBL" id="CAD8155275.1"/>
    </source>
</evidence>
<proteinExistence type="predicted"/>
<sequence>MEILIIYQKSENLPIKRIQIDFNGQIKQHIEDRERNMNYQLTKIKYISIRMNFRQRLLLYIIHMQPYFKNCLIVEQFQNKLTLNRLQQLKNKILKTELCLPKNTKDQFIYNILQYYETSKFKVINKIINKTLEGDIAILDITMDHLKEGMKRSPSIKNSITSQKLIVYFEISLEEMRIAFQQNIDSKTQYNLTSKLYKRLRILQQLKNGMIEITKRKNEQVIEELLRN</sequence>
<reference evidence="1" key="1">
    <citation type="submission" date="2021-01" db="EMBL/GenBank/DDBJ databases">
        <authorList>
            <consortium name="Genoscope - CEA"/>
            <person name="William W."/>
        </authorList>
    </citation>
    <scope>NUCLEOTIDE SEQUENCE</scope>
</reference>
<gene>
    <name evidence="1" type="ORF">PPENT_87.1.T0270001</name>
</gene>
<evidence type="ECO:0000313" key="2">
    <source>
        <dbReference type="Proteomes" id="UP000689195"/>
    </source>
</evidence>
<dbReference type="EMBL" id="CAJJDO010000027">
    <property type="protein sequence ID" value="CAD8155275.1"/>
    <property type="molecule type" value="Genomic_DNA"/>
</dbReference>
<organism evidence="1 2">
    <name type="scientific">Paramecium pentaurelia</name>
    <dbReference type="NCBI Taxonomy" id="43138"/>
    <lineage>
        <taxon>Eukaryota</taxon>
        <taxon>Sar</taxon>
        <taxon>Alveolata</taxon>
        <taxon>Ciliophora</taxon>
        <taxon>Intramacronucleata</taxon>
        <taxon>Oligohymenophorea</taxon>
        <taxon>Peniculida</taxon>
        <taxon>Parameciidae</taxon>
        <taxon>Paramecium</taxon>
    </lineage>
</organism>
<name>A0A8S1TR98_9CILI</name>
<dbReference type="Proteomes" id="UP000689195">
    <property type="component" value="Unassembled WGS sequence"/>
</dbReference>
<keyword evidence="2" id="KW-1185">Reference proteome</keyword>